<dbReference type="Gene3D" id="1.10.510.10">
    <property type="entry name" value="Transferase(Phosphotransferase) domain 1"/>
    <property type="match status" value="1"/>
</dbReference>
<comment type="caution">
    <text evidence="2">The sequence shown here is derived from an EMBL/GenBank/DDBJ whole genome shotgun (WGS) entry which is preliminary data.</text>
</comment>
<reference evidence="2 3" key="1">
    <citation type="submission" date="2018-08" db="EMBL/GenBank/DDBJ databases">
        <title>Aphanomyces genome sequencing and annotation.</title>
        <authorList>
            <person name="Minardi D."/>
            <person name="Oidtmann B."/>
            <person name="Van Der Giezen M."/>
            <person name="Studholme D.J."/>
        </authorList>
    </citation>
    <scope>NUCLEOTIDE SEQUENCE [LARGE SCALE GENOMIC DNA]</scope>
    <source>
        <strain evidence="2 3">Sv</strain>
    </source>
</reference>
<evidence type="ECO:0000313" key="3">
    <source>
        <dbReference type="Proteomes" id="UP000285712"/>
    </source>
</evidence>
<protein>
    <recommendedName>
        <fullName evidence="1">Serine-threonine/tyrosine-protein kinase catalytic domain-containing protein</fullName>
    </recommendedName>
</protein>
<name>A0A3R6ZKB3_APHAT</name>
<sequence>MVSTADFACVSIDGKTALVYASVTKEGKDDVQCMVQSTASTDCFFQDDLASCDAYKKSQPTLAIHCITSSPFCAKVPFVLKNTPSPTPNPNAVPTSALCMRNNTRWTCFADPDSKLVVLVGVVNGTFNCISADTSGTICNVYPSQQACTAQCPSIVERPTLGMKACESSSTGTVSCIAATPTSAAAPSMSKAPAAESSNAADSSLSSADGMVPVDSLCIKLDMGDLHLWRLDESQLMSLEVLATEGNHYTVAADVYSFGMVLVELDTHKVPYMHMNEVSNFVLMERLREASLKPDVSATCPPSIARLIQRCVTWQPQERPSALEISTTLRALRRQGGVS</sequence>
<dbReference type="InterPro" id="IPR011009">
    <property type="entry name" value="Kinase-like_dom_sf"/>
</dbReference>
<evidence type="ECO:0000313" key="2">
    <source>
        <dbReference type="EMBL" id="RHY91708.1"/>
    </source>
</evidence>
<proteinExistence type="predicted"/>
<dbReference type="InterPro" id="IPR051681">
    <property type="entry name" value="Ser/Thr_Kinases-Pseudokinases"/>
</dbReference>
<dbReference type="Pfam" id="PF07714">
    <property type="entry name" value="PK_Tyr_Ser-Thr"/>
    <property type="match status" value="1"/>
</dbReference>
<feature type="domain" description="Serine-threonine/tyrosine-protein kinase catalytic" evidence="1">
    <location>
        <begin position="237"/>
        <end position="328"/>
    </location>
</feature>
<evidence type="ECO:0000259" key="1">
    <source>
        <dbReference type="Pfam" id="PF07714"/>
    </source>
</evidence>
<dbReference type="SUPFAM" id="SSF56112">
    <property type="entry name" value="Protein kinase-like (PK-like)"/>
    <property type="match status" value="1"/>
</dbReference>
<gene>
    <name evidence="2" type="ORF">DYB35_008483</name>
</gene>
<dbReference type="EMBL" id="QUTG01003406">
    <property type="protein sequence ID" value="RHY91708.1"/>
    <property type="molecule type" value="Genomic_DNA"/>
</dbReference>
<dbReference type="PANTHER" id="PTHR44329:SF214">
    <property type="entry name" value="PROTEIN KINASE DOMAIN-CONTAINING PROTEIN"/>
    <property type="match status" value="1"/>
</dbReference>
<dbReference type="InterPro" id="IPR001245">
    <property type="entry name" value="Ser-Thr/Tyr_kinase_cat_dom"/>
</dbReference>
<accession>A0A3R6ZKB3</accession>
<dbReference type="GO" id="GO:0004674">
    <property type="term" value="F:protein serine/threonine kinase activity"/>
    <property type="evidence" value="ECO:0007669"/>
    <property type="project" value="TreeGrafter"/>
</dbReference>
<dbReference type="PANTHER" id="PTHR44329">
    <property type="entry name" value="SERINE/THREONINE-PROTEIN KINASE TNNI3K-RELATED"/>
    <property type="match status" value="1"/>
</dbReference>
<dbReference type="AlphaFoldDB" id="A0A3R6ZKB3"/>
<dbReference type="VEuPathDB" id="FungiDB:H257_15149"/>
<organism evidence="2 3">
    <name type="scientific">Aphanomyces astaci</name>
    <name type="common">Crayfish plague agent</name>
    <dbReference type="NCBI Taxonomy" id="112090"/>
    <lineage>
        <taxon>Eukaryota</taxon>
        <taxon>Sar</taxon>
        <taxon>Stramenopiles</taxon>
        <taxon>Oomycota</taxon>
        <taxon>Saprolegniomycetes</taxon>
        <taxon>Saprolegniales</taxon>
        <taxon>Verrucalvaceae</taxon>
        <taxon>Aphanomyces</taxon>
    </lineage>
</organism>
<dbReference type="Proteomes" id="UP000285712">
    <property type="component" value="Unassembled WGS sequence"/>
</dbReference>